<reference evidence="4 5" key="1">
    <citation type="submission" date="2020-08" db="EMBL/GenBank/DDBJ databases">
        <title>Genome public.</title>
        <authorList>
            <person name="Liu C."/>
            <person name="Sun Q."/>
        </authorList>
    </citation>
    <scope>NUCLEOTIDE SEQUENCE [LARGE SCALE GENOMIC DNA]</scope>
    <source>
        <strain evidence="4 5">New-38</strain>
    </source>
</reference>
<name>A0ABR7HVX2_9FIRM</name>
<dbReference type="PIRSF" id="PIRSF006054">
    <property type="entry name" value="UCP006054"/>
    <property type="match status" value="1"/>
</dbReference>
<proteinExistence type="inferred from homology"/>
<comment type="caution">
    <text evidence="4">The sequence shown here is derived from an EMBL/GenBank/DDBJ whole genome shotgun (WGS) entry which is preliminary data.</text>
</comment>
<dbReference type="HAMAP" id="MF_01845">
    <property type="entry name" value="UPF0597"/>
    <property type="match status" value="1"/>
</dbReference>
<evidence type="ECO:0000256" key="2">
    <source>
        <dbReference type="SAM" id="MobiDB-lite"/>
    </source>
</evidence>
<dbReference type="PANTHER" id="PTHR30501">
    <property type="entry name" value="UPF0597 PROTEIN YHAM"/>
    <property type="match status" value="1"/>
</dbReference>
<dbReference type="Proteomes" id="UP000660021">
    <property type="component" value="Unassembled WGS sequence"/>
</dbReference>
<sequence>MQRKDSLYQNFVRILEEELQPAMGCTEPIALAYAAAKVREALGKRPERMKVALSGNLMKNVKSVIVPNTGGLRGIETSVAAGAAAGAAERELEVISTVDEAGREAIRAFLREVPIQVERLESPSVLDMELTAWAGDDTALIRITDRHTNIVSLQRNGKELPRAEQGETQDTPADKADRGLLSVERIVEFADCLDVEDVRSVLERQVSYNMAIAQEGMEHEYGAGIGRTLLEDGGSLKNKVKSMAAAGSDARMSGCELPVVINSGSGNQGITASVPVVVWAREKGYDEERMYRALAVSNLLAIHQKAYIGVLSAYCGAVSAGSASAAGIAYLEGGGYDAVAHTMVNALAITSGVICDGAKASCAGKIAVAVESGILGYQMYRQGHQFWGGDGIVSKGVDQTIRNVGELARDGMKETDRKIVELMLDNLSSASGAVETGNC</sequence>
<dbReference type="InterPro" id="IPR005130">
    <property type="entry name" value="Ser_deHydtase-like_asu"/>
</dbReference>
<dbReference type="Pfam" id="PF03313">
    <property type="entry name" value="SDH_alpha"/>
    <property type="match status" value="1"/>
</dbReference>
<evidence type="ECO:0000259" key="3">
    <source>
        <dbReference type="Pfam" id="PF03313"/>
    </source>
</evidence>
<dbReference type="RefSeq" id="WP_186964165.1">
    <property type="nucleotide sequence ID" value="NZ_JACOPR010000009.1"/>
</dbReference>
<feature type="region of interest" description="Disordered" evidence="2">
    <location>
        <begin position="155"/>
        <end position="176"/>
    </location>
</feature>
<feature type="compositionally biased region" description="Basic and acidic residues" evidence="2">
    <location>
        <begin position="156"/>
        <end position="165"/>
    </location>
</feature>
<feature type="domain" description="Serine dehydratase-like alpha subunit" evidence="3">
    <location>
        <begin position="176"/>
        <end position="420"/>
    </location>
</feature>
<accession>A0ABR7HVX2</accession>
<comment type="similarity">
    <text evidence="1">Belongs to the UPF0597 family.</text>
</comment>
<protein>
    <recommendedName>
        <fullName evidence="1">UPF0597 protein H8S34_12645</fullName>
    </recommendedName>
</protein>
<dbReference type="PANTHER" id="PTHR30501:SF2">
    <property type="entry name" value="UPF0597 PROTEIN YHAM"/>
    <property type="match status" value="1"/>
</dbReference>
<evidence type="ECO:0000256" key="1">
    <source>
        <dbReference type="HAMAP-Rule" id="MF_01845"/>
    </source>
</evidence>
<gene>
    <name evidence="4" type="ORF">H8S34_12645</name>
</gene>
<dbReference type="EMBL" id="JACOPR010000009">
    <property type="protein sequence ID" value="MBC5731669.1"/>
    <property type="molecule type" value="Genomic_DNA"/>
</dbReference>
<evidence type="ECO:0000313" key="4">
    <source>
        <dbReference type="EMBL" id="MBC5731669.1"/>
    </source>
</evidence>
<keyword evidence="5" id="KW-1185">Reference proteome</keyword>
<organism evidence="4 5">
    <name type="scientific">Pseudoflavonifractor hominis</name>
    <dbReference type="NCBI Taxonomy" id="2763059"/>
    <lineage>
        <taxon>Bacteria</taxon>
        <taxon>Bacillati</taxon>
        <taxon>Bacillota</taxon>
        <taxon>Clostridia</taxon>
        <taxon>Eubacteriales</taxon>
        <taxon>Oscillospiraceae</taxon>
        <taxon>Pseudoflavonifractor</taxon>
    </lineage>
</organism>
<dbReference type="InterPro" id="IPR021144">
    <property type="entry name" value="UPF0597"/>
</dbReference>
<evidence type="ECO:0000313" key="5">
    <source>
        <dbReference type="Proteomes" id="UP000660021"/>
    </source>
</evidence>